<evidence type="ECO:0000256" key="3">
    <source>
        <dbReference type="ARBA" id="ARBA00023125"/>
    </source>
</evidence>
<keyword evidence="5" id="KW-0539">Nucleus</keyword>
<dbReference type="GO" id="GO:0005634">
    <property type="term" value="C:nucleus"/>
    <property type="evidence" value="ECO:0007669"/>
    <property type="project" value="UniProtKB-SubCell"/>
</dbReference>
<comment type="subcellular location">
    <subcellularLocation>
        <location evidence="1">Nucleus</location>
    </subcellularLocation>
</comment>
<dbReference type="SMART" id="SM00432">
    <property type="entry name" value="MADS"/>
    <property type="match status" value="1"/>
</dbReference>
<keyword evidence="3" id="KW-0238">DNA-binding</keyword>
<evidence type="ECO:0000256" key="5">
    <source>
        <dbReference type="ARBA" id="ARBA00023242"/>
    </source>
</evidence>
<sequence>MAREKIKIRKIENTAARQVTFSKRRRGLFKKAQELAILCDVDVGLIVFSSTESSTTSPAPASADAILFFFQSMKEIVEKYNICPNNVRKPEQPSLELQLESVKHDSLGKEIAETGQQLKQLKGEDIQDLTLKELVQLEKTLEKGLCRVLEKKGQKIMEEISGLQQKGAKLMEENALLKQQVMEMTKGKEQLALPKSVSIFHDDRQSSGSITSASNSGDTQDCDDSSDTSLKLGLPFN</sequence>
<keyword evidence="10" id="KW-1185">Reference proteome</keyword>
<evidence type="ECO:0000313" key="10">
    <source>
        <dbReference type="Proteomes" id="UP001189122"/>
    </source>
</evidence>
<evidence type="ECO:0000259" key="7">
    <source>
        <dbReference type="PROSITE" id="PS50066"/>
    </source>
</evidence>
<dbReference type="PROSITE" id="PS51297">
    <property type="entry name" value="K_BOX"/>
    <property type="match status" value="1"/>
</dbReference>
<dbReference type="EMBL" id="LR743592">
    <property type="protein sequence ID" value="CAA2619750.1"/>
    <property type="molecule type" value="Genomic_DNA"/>
</dbReference>
<organism evidence="9">
    <name type="scientific">Spirodela intermedia</name>
    <name type="common">Intermediate duckweed</name>
    <dbReference type="NCBI Taxonomy" id="51605"/>
    <lineage>
        <taxon>Eukaryota</taxon>
        <taxon>Viridiplantae</taxon>
        <taxon>Streptophyta</taxon>
        <taxon>Embryophyta</taxon>
        <taxon>Tracheophyta</taxon>
        <taxon>Spermatophyta</taxon>
        <taxon>Magnoliopsida</taxon>
        <taxon>Liliopsida</taxon>
        <taxon>Araceae</taxon>
        <taxon>Lemnoideae</taxon>
        <taxon>Spirodela</taxon>
    </lineage>
</organism>
<dbReference type="AlphaFoldDB" id="A0A7I8INE8"/>
<keyword evidence="4" id="KW-0804">Transcription</keyword>
<feature type="domain" description="K-box" evidence="8">
    <location>
        <begin position="97"/>
        <end position="187"/>
    </location>
</feature>
<name>A0A7I8INE8_SPIIN</name>
<dbReference type="Proteomes" id="UP001189122">
    <property type="component" value="Unassembled WGS sequence"/>
</dbReference>
<dbReference type="InterPro" id="IPR002100">
    <property type="entry name" value="TF_MADSbox"/>
</dbReference>
<keyword evidence="2" id="KW-0805">Transcription regulation</keyword>
<feature type="region of interest" description="Disordered" evidence="6">
    <location>
        <begin position="199"/>
        <end position="237"/>
    </location>
</feature>
<evidence type="ECO:0000256" key="6">
    <source>
        <dbReference type="SAM" id="MobiDB-lite"/>
    </source>
</evidence>
<gene>
    <name evidence="9" type="ORF">SI7747_05005919</name>
</gene>
<reference evidence="9 10" key="1">
    <citation type="submission" date="2019-12" db="EMBL/GenBank/DDBJ databases">
        <authorList>
            <person name="Scholz U."/>
            <person name="Mascher M."/>
            <person name="Fiebig A."/>
        </authorList>
    </citation>
    <scope>NUCLEOTIDE SEQUENCE</scope>
</reference>
<feature type="domain" description="MADS-box" evidence="7">
    <location>
        <begin position="1"/>
        <end position="51"/>
    </location>
</feature>
<dbReference type="SUPFAM" id="SSF55455">
    <property type="entry name" value="SRF-like"/>
    <property type="match status" value="1"/>
</dbReference>
<dbReference type="InterPro" id="IPR002487">
    <property type="entry name" value="TF_Kbox"/>
</dbReference>
<proteinExistence type="predicted"/>
<dbReference type="EMBL" id="CACRZD030000005">
    <property type="protein sequence ID" value="CAA6659497.1"/>
    <property type="molecule type" value="Genomic_DNA"/>
</dbReference>
<dbReference type="GO" id="GO:0003700">
    <property type="term" value="F:DNA-binding transcription factor activity"/>
    <property type="evidence" value="ECO:0007669"/>
    <property type="project" value="InterPro"/>
</dbReference>
<dbReference type="Pfam" id="PF00319">
    <property type="entry name" value="SRF-TF"/>
    <property type="match status" value="1"/>
</dbReference>
<evidence type="ECO:0000313" key="9">
    <source>
        <dbReference type="EMBL" id="CAA2619750.1"/>
    </source>
</evidence>
<dbReference type="InterPro" id="IPR036879">
    <property type="entry name" value="TF_MADSbox_sf"/>
</dbReference>
<dbReference type="InterPro" id="IPR050142">
    <property type="entry name" value="MADS-box/MEF2_TF"/>
</dbReference>
<evidence type="ECO:0000256" key="1">
    <source>
        <dbReference type="ARBA" id="ARBA00004123"/>
    </source>
</evidence>
<evidence type="ECO:0000259" key="8">
    <source>
        <dbReference type="PROSITE" id="PS51297"/>
    </source>
</evidence>
<dbReference type="Pfam" id="PF01486">
    <property type="entry name" value="K-box"/>
    <property type="match status" value="1"/>
</dbReference>
<evidence type="ECO:0000256" key="4">
    <source>
        <dbReference type="ARBA" id="ARBA00023163"/>
    </source>
</evidence>
<dbReference type="PROSITE" id="PS50066">
    <property type="entry name" value="MADS_BOX_2"/>
    <property type="match status" value="1"/>
</dbReference>
<feature type="compositionally biased region" description="Low complexity" evidence="6">
    <location>
        <begin position="206"/>
        <end position="219"/>
    </location>
</feature>
<dbReference type="GO" id="GO:0046983">
    <property type="term" value="F:protein dimerization activity"/>
    <property type="evidence" value="ECO:0007669"/>
    <property type="project" value="InterPro"/>
</dbReference>
<dbReference type="PANTHER" id="PTHR48019">
    <property type="entry name" value="SERUM RESPONSE FACTOR HOMOLOG"/>
    <property type="match status" value="1"/>
</dbReference>
<accession>A0A7I8INE8</accession>
<evidence type="ECO:0000256" key="2">
    <source>
        <dbReference type="ARBA" id="ARBA00023015"/>
    </source>
</evidence>
<protein>
    <submittedName>
        <fullName evidence="9">Uncharacterized protein</fullName>
    </submittedName>
</protein>
<dbReference type="Gene3D" id="3.40.1810.10">
    <property type="entry name" value="Transcription factor, MADS-box"/>
    <property type="match status" value="1"/>
</dbReference>
<dbReference type="PRINTS" id="PR00404">
    <property type="entry name" value="MADSDOMAIN"/>
</dbReference>
<dbReference type="GO" id="GO:0003677">
    <property type="term" value="F:DNA binding"/>
    <property type="evidence" value="ECO:0007669"/>
    <property type="project" value="UniProtKB-KW"/>
</dbReference>